<dbReference type="AlphaFoldDB" id="A0A344J3T0"/>
<name>A0A344J3T0_9GAMM</name>
<protein>
    <submittedName>
        <fullName evidence="1">Uncharacterized protein</fullName>
    </submittedName>
</protein>
<dbReference type="Proteomes" id="UP000251842">
    <property type="component" value="Chromosome"/>
</dbReference>
<dbReference type="EMBL" id="CP029556">
    <property type="protein sequence ID" value="AXA83690.1"/>
    <property type="molecule type" value="Genomic_DNA"/>
</dbReference>
<evidence type="ECO:0000313" key="2">
    <source>
        <dbReference type="Proteomes" id="UP000251842"/>
    </source>
</evidence>
<gene>
    <name evidence="1" type="ORF">DCD74_02380</name>
</gene>
<evidence type="ECO:0000313" key="1">
    <source>
        <dbReference type="EMBL" id="AXA83690.1"/>
    </source>
</evidence>
<sequence>MKKKAEGVRPDGMTHKEHSLATLNLALQIADEAARSDVECYAHCVDFQVLGVFDLSVPQENSDRDGQGAEELAIAQRAARYIDLRMPHLPYTMHRDPANPNRVWFTDKE</sequence>
<reference evidence="2" key="1">
    <citation type="submission" date="2018-05" db="EMBL/GenBank/DDBJ databases">
        <title>Luteimonas pekinense sp. nov., isolated from human Meibomian gland secretions, Beijing, China.</title>
        <authorList>
            <person name="Wen T."/>
            <person name="Bai H."/>
            <person name="Lv H."/>
        </authorList>
    </citation>
    <scope>NUCLEOTIDE SEQUENCE [LARGE SCALE GENOMIC DNA]</scope>
    <source>
        <strain evidence="2">83-4</strain>
    </source>
</reference>
<proteinExistence type="predicted"/>
<dbReference type="KEGG" id="lue:DCD74_02380"/>
<organism evidence="1 2">
    <name type="scientific">Solilutibacter oculi</name>
    <dbReference type="NCBI Taxonomy" id="2698682"/>
    <lineage>
        <taxon>Bacteria</taxon>
        <taxon>Pseudomonadati</taxon>
        <taxon>Pseudomonadota</taxon>
        <taxon>Gammaproteobacteria</taxon>
        <taxon>Lysobacterales</taxon>
        <taxon>Lysobacteraceae</taxon>
        <taxon>Solilutibacter</taxon>
    </lineage>
</organism>
<dbReference type="RefSeq" id="WP_112925906.1">
    <property type="nucleotide sequence ID" value="NZ_CP029556.1"/>
</dbReference>
<accession>A0A344J3T0</accession>
<keyword evidence="2" id="KW-1185">Reference proteome</keyword>